<feature type="domain" description="DDH" evidence="6">
    <location>
        <begin position="75"/>
        <end position="206"/>
    </location>
</feature>
<evidence type="ECO:0000256" key="2">
    <source>
        <dbReference type="ARBA" id="ARBA00019841"/>
    </source>
</evidence>
<evidence type="ECO:0000256" key="1">
    <source>
        <dbReference type="ARBA" id="ARBA00005915"/>
    </source>
</evidence>
<dbReference type="SUPFAM" id="SSF64182">
    <property type="entry name" value="DHH phosphoesterases"/>
    <property type="match status" value="1"/>
</dbReference>
<dbReference type="InterPro" id="IPR003156">
    <property type="entry name" value="DHHA1_dom"/>
</dbReference>
<organism evidence="9 10">
    <name type="scientific">Candidatus Nomurabacteria bacterium GW2011_GWB1_44_12</name>
    <dbReference type="NCBI Taxonomy" id="1618748"/>
    <lineage>
        <taxon>Bacteria</taxon>
        <taxon>Candidatus Nomuraibacteriota</taxon>
    </lineage>
</organism>
<dbReference type="InterPro" id="IPR001667">
    <property type="entry name" value="DDH_dom"/>
</dbReference>
<dbReference type="NCBIfam" id="TIGR00644">
    <property type="entry name" value="recJ"/>
    <property type="match status" value="1"/>
</dbReference>
<dbReference type="InterPro" id="IPR051673">
    <property type="entry name" value="SSDNA_exonuclease_RecJ"/>
</dbReference>
<dbReference type="Pfam" id="PF02272">
    <property type="entry name" value="DHHA1"/>
    <property type="match status" value="1"/>
</dbReference>
<reference evidence="9 10" key="1">
    <citation type="journal article" date="2015" name="Nature">
        <title>rRNA introns, odd ribosomes, and small enigmatic genomes across a large radiation of phyla.</title>
        <authorList>
            <person name="Brown C.T."/>
            <person name="Hug L.A."/>
            <person name="Thomas B.C."/>
            <person name="Sharon I."/>
            <person name="Castelle C.J."/>
            <person name="Singh A."/>
            <person name="Wilkins M.J."/>
            <person name="Williams K.H."/>
            <person name="Banfield J.F."/>
        </authorList>
    </citation>
    <scope>NUCLEOTIDE SEQUENCE [LARGE SCALE GENOMIC DNA]</scope>
</reference>
<evidence type="ECO:0000256" key="5">
    <source>
        <dbReference type="ARBA" id="ARBA00022839"/>
    </source>
</evidence>
<dbReference type="InterPro" id="IPR004610">
    <property type="entry name" value="RecJ"/>
</dbReference>
<accession>A0A837IAA4</accession>
<dbReference type="GO" id="GO:0008409">
    <property type="term" value="F:5'-3' exonuclease activity"/>
    <property type="evidence" value="ECO:0007669"/>
    <property type="project" value="InterPro"/>
</dbReference>
<comment type="similarity">
    <text evidence="1">Belongs to the RecJ family.</text>
</comment>
<dbReference type="PANTHER" id="PTHR30255">
    <property type="entry name" value="SINGLE-STRANDED-DNA-SPECIFIC EXONUCLEASE RECJ"/>
    <property type="match status" value="1"/>
</dbReference>
<keyword evidence="5 9" id="KW-0269">Exonuclease</keyword>
<dbReference type="PANTHER" id="PTHR30255:SF2">
    <property type="entry name" value="SINGLE-STRANDED-DNA-SPECIFIC EXONUCLEASE RECJ"/>
    <property type="match status" value="1"/>
</dbReference>
<keyword evidence="3" id="KW-0540">Nuclease</keyword>
<evidence type="ECO:0000259" key="7">
    <source>
        <dbReference type="Pfam" id="PF02272"/>
    </source>
</evidence>
<sequence length="565" mass="63337">MVTCGCGRMPDMSCDLSSYTDLVQTLLKKRGITNAGDAEHFLYPDFERDVRDPFGILNMEKAVERILRAIDANERIAIYADYDCDGIPGATIFNDFLKKIKYENFEVYIPHRNIEGYGLNNKALDLLAERGATVVITIDCGIVDVEEADHARKLGIDLIITDHHLPQDVLPKAYTVVNSKQAGDTYHDNMLCGAGVAWKLVSALLAKRGESWGVQKGWEKWLLDMAGLSTIADMVPLRNENRALAKYGLMVLRKSRRPGLLSLLAKMDMSQANIVEDDIGFMIGPRINAASRMGEPMDAFRLLSAETKEVAEEYAEKLMHLNDARKGLVASMVKEAHKHLEGRTLREIIVIGNPMWKPGLVGLVAMNLVEKYERTIFVWGRTESGEIKGSCRSDGTVHVVDMMTSVPEGVFIDVGGHEEAGGFSVSSDAIHTLEDELVKVYQLMRKEKEEGDLSIDATLTLSEVNWVNWKQIEKFAPFGMANPKPVFLFEKVKIAEARFFGKEKTHLELSFEGSDVKAILFFAEGRKYKELVKGDVVDLVATIEVNTFRNNRELRLRIVEVVKKM</sequence>
<dbReference type="EMBL" id="LCHP01000004">
    <property type="protein sequence ID" value="KKT36882.1"/>
    <property type="molecule type" value="Genomic_DNA"/>
</dbReference>
<evidence type="ECO:0000256" key="3">
    <source>
        <dbReference type="ARBA" id="ARBA00022722"/>
    </source>
</evidence>
<dbReference type="GO" id="GO:0006281">
    <property type="term" value="P:DNA repair"/>
    <property type="evidence" value="ECO:0007669"/>
    <property type="project" value="InterPro"/>
</dbReference>
<dbReference type="GO" id="GO:0003676">
    <property type="term" value="F:nucleic acid binding"/>
    <property type="evidence" value="ECO:0007669"/>
    <property type="project" value="InterPro"/>
</dbReference>
<gene>
    <name evidence="9" type="ORF">UW25_C0004G0210</name>
</gene>
<dbReference type="Pfam" id="PF17768">
    <property type="entry name" value="RecJ_OB"/>
    <property type="match status" value="1"/>
</dbReference>
<feature type="domain" description="DHHA1" evidence="7">
    <location>
        <begin position="354"/>
        <end position="436"/>
    </location>
</feature>
<evidence type="ECO:0000259" key="6">
    <source>
        <dbReference type="Pfam" id="PF01368"/>
    </source>
</evidence>
<protein>
    <recommendedName>
        <fullName evidence="2">Single-stranded-DNA-specific exonuclease RecJ</fullName>
    </recommendedName>
</protein>
<evidence type="ECO:0000313" key="10">
    <source>
        <dbReference type="Proteomes" id="UP000033815"/>
    </source>
</evidence>
<dbReference type="Pfam" id="PF01368">
    <property type="entry name" value="DHH"/>
    <property type="match status" value="1"/>
</dbReference>
<dbReference type="AlphaFoldDB" id="A0A837IAA4"/>
<keyword evidence="4" id="KW-0378">Hydrolase</keyword>
<evidence type="ECO:0000256" key="4">
    <source>
        <dbReference type="ARBA" id="ARBA00022801"/>
    </source>
</evidence>
<dbReference type="GO" id="GO:0006310">
    <property type="term" value="P:DNA recombination"/>
    <property type="evidence" value="ECO:0007669"/>
    <property type="project" value="InterPro"/>
</dbReference>
<dbReference type="Gene3D" id="2.40.50.460">
    <property type="match status" value="1"/>
</dbReference>
<name>A0A837IAA4_9BACT</name>
<comment type="caution">
    <text evidence="9">The sequence shown here is derived from an EMBL/GenBank/DDBJ whole genome shotgun (WGS) entry which is preliminary data.</text>
</comment>
<proteinExistence type="inferred from homology"/>
<dbReference type="Gene3D" id="3.90.1640.30">
    <property type="match status" value="1"/>
</dbReference>
<dbReference type="InterPro" id="IPR041122">
    <property type="entry name" value="RecJ_OB"/>
</dbReference>
<feature type="domain" description="RecJ OB" evidence="8">
    <location>
        <begin position="455"/>
        <end position="559"/>
    </location>
</feature>
<dbReference type="InterPro" id="IPR038763">
    <property type="entry name" value="DHH_sf"/>
</dbReference>
<dbReference type="Proteomes" id="UP000033815">
    <property type="component" value="Unassembled WGS sequence"/>
</dbReference>
<evidence type="ECO:0000259" key="8">
    <source>
        <dbReference type="Pfam" id="PF17768"/>
    </source>
</evidence>
<evidence type="ECO:0000313" key="9">
    <source>
        <dbReference type="EMBL" id="KKT36882.1"/>
    </source>
</evidence>